<name>A0A7I4YWP1_HAECO</name>
<evidence type="ECO:0000313" key="4">
    <source>
        <dbReference type="WBParaSite" id="HCON_00148455-00002"/>
    </source>
</evidence>
<proteinExistence type="predicted"/>
<dbReference type="WBParaSite" id="HCON_00148455-00002">
    <property type="protein sequence ID" value="HCON_00148455-00002"/>
    <property type="gene ID" value="HCON_00148455"/>
</dbReference>
<evidence type="ECO:0000313" key="2">
    <source>
        <dbReference type="Proteomes" id="UP000025227"/>
    </source>
</evidence>
<protein>
    <submittedName>
        <fullName evidence="3 4">AraC family transcriptional regulator</fullName>
    </submittedName>
</protein>
<evidence type="ECO:0000256" key="1">
    <source>
        <dbReference type="SAM" id="MobiDB-lite"/>
    </source>
</evidence>
<dbReference type="WBParaSite" id="HCON_00148455-00001">
    <property type="protein sequence ID" value="HCON_00148455-00001"/>
    <property type="gene ID" value="HCON_00148455"/>
</dbReference>
<dbReference type="Proteomes" id="UP000025227">
    <property type="component" value="Unplaced"/>
</dbReference>
<keyword evidence="2" id="KW-1185">Reference proteome</keyword>
<dbReference type="AlphaFoldDB" id="A0A7I4YWP1"/>
<accession>A0A7I4YWP1</accession>
<reference evidence="3 4" key="1">
    <citation type="submission" date="2020-12" db="UniProtKB">
        <authorList>
            <consortium name="WormBaseParasite"/>
        </authorList>
    </citation>
    <scope>IDENTIFICATION</scope>
    <source>
        <strain evidence="3 4">MHco3</strain>
    </source>
</reference>
<feature type="region of interest" description="Disordered" evidence="1">
    <location>
        <begin position="1"/>
        <end position="29"/>
    </location>
</feature>
<organism evidence="2 4">
    <name type="scientific">Haemonchus contortus</name>
    <name type="common">Barber pole worm</name>
    <dbReference type="NCBI Taxonomy" id="6289"/>
    <lineage>
        <taxon>Eukaryota</taxon>
        <taxon>Metazoa</taxon>
        <taxon>Ecdysozoa</taxon>
        <taxon>Nematoda</taxon>
        <taxon>Chromadorea</taxon>
        <taxon>Rhabditida</taxon>
        <taxon>Rhabditina</taxon>
        <taxon>Rhabditomorpha</taxon>
        <taxon>Strongyloidea</taxon>
        <taxon>Trichostrongylidae</taxon>
        <taxon>Haemonchus</taxon>
    </lineage>
</organism>
<evidence type="ECO:0000313" key="3">
    <source>
        <dbReference type="WBParaSite" id="HCON_00148455-00001"/>
    </source>
</evidence>
<sequence length="29" mass="3466">MNISPLKPTFERGTQRNFWQSVRETEQGK</sequence>